<comment type="caution">
    <text evidence="2">The sequence shown here is derived from an EMBL/GenBank/DDBJ whole genome shotgun (WGS) entry which is preliminary data.</text>
</comment>
<dbReference type="InterPro" id="IPR052942">
    <property type="entry name" value="LPS_cholinephosphotransferase"/>
</dbReference>
<evidence type="ECO:0000313" key="2">
    <source>
        <dbReference type="EMBL" id="KRL03269.1"/>
    </source>
</evidence>
<evidence type="ECO:0000313" key="3">
    <source>
        <dbReference type="Proteomes" id="UP000051074"/>
    </source>
</evidence>
<evidence type="ECO:0000259" key="1">
    <source>
        <dbReference type="Pfam" id="PF04991"/>
    </source>
</evidence>
<dbReference type="InterPro" id="IPR007074">
    <property type="entry name" value="LicD/FKTN/FKRP_NTP_transf"/>
</dbReference>
<keyword evidence="3" id="KW-1185">Reference proteome</keyword>
<dbReference type="Gene3D" id="3.30.200.20">
    <property type="entry name" value="Phosphorylase Kinase, domain 1"/>
    <property type="match status" value="1"/>
</dbReference>
<accession>A0A0R1MDE0</accession>
<name>A0A0R1MDE0_9LACO</name>
<dbReference type="PATRIC" id="fig|1293597.4.peg.1674"/>
<dbReference type="eggNOG" id="COG3475">
    <property type="taxonomic scope" value="Bacteria"/>
</dbReference>
<dbReference type="GO" id="GO:0009100">
    <property type="term" value="P:glycoprotein metabolic process"/>
    <property type="evidence" value="ECO:0007669"/>
    <property type="project" value="UniProtKB-ARBA"/>
</dbReference>
<dbReference type="PANTHER" id="PTHR43404:SF2">
    <property type="entry name" value="LIPOPOLYSACCHARIDE CHOLINEPHOSPHOTRANSFERASE LICD"/>
    <property type="match status" value="1"/>
</dbReference>
<gene>
    <name evidence="2" type="ORF">FC20_GL001571</name>
</gene>
<dbReference type="Proteomes" id="UP000051074">
    <property type="component" value="Unassembled WGS sequence"/>
</dbReference>
<protein>
    <submittedName>
        <fullName evidence="2">Phosphoenolpyruvate mutase</fullName>
    </submittedName>
</protein>
<feature type="domain" description="LicD/FKTN/FKRP nucleotidyltransferase" evidence="1">
    <location>
        <begin position="29"/>
        <end position="132"/>
    </location>
</feature>
<dbReference type="Gene3D" id="3.90.1200.10">
    <property type="match status" value="1"/>
</dbReference>
<dbReference type="PANTHER" id="PTHR43404">
    <property type="entry name" value="LIPOPOLYSACCHARIDE CHOLINEPHOSPHOTRANSFERASE LICD"/>
    <property type="match status" value="1"/>
</dbReference>
<dbReference type="STRING" id="1293597.FC20_GL001571"/>
<sequence>MKEENMRKLTLNEIQAVELENLKIIDRICQEQGLTYYLAYGTLLGAVRHQDFIPWDDDTDIWMPRRDYEAFIAYCEHALPTPYRIVNRENTPGYPYGLARFSNQDYEFVSTKPSEQFPAGVFTDIYPLDENGSSYPVARQLYHRCKLVNMAYYAYAANWPQNCLTRSVHRLYQGLVDWVWGENFAQAVDEKIQQIILAKTKDGAQKVGVPAWPMLAPTCWTKNALGKASMCPLPVPFSASQSSRNLSCRNITETTRNCLRLRTASPTTTIRFILNSLLTISKILLSIKRYHFILSISHAKLLGQDISRVFLEKEGDHMSYLSQRAVMTIAIFFQADPDELNFVPLTKGMTNYSFRLDYDGKSYHFRQPRPKHQIIDRVQEAAVYQAIQPYNFCDSPLYLDPETGFKLSPFLPKARPCDPRKKQDLISWTKQIKRLHQARIEVPHNFDLFAQINHYEKLRGTRPSLFPDYQETKAKVFSLKPYLDTVPKELCLTHLDPVADKPRRRAKQAAINRLGIRGDAGPPRGFDHVRHLRRL</sequence>
<dbReference type="eggNOG" id="COG0510">
    <property type="taxonomic scope" value="Bacteria"/>
</dbReference>
<reference evidence="2 3" key="1">
    <citation type="journal article" date="2015" name="Genome Announc.">
        <title>Expanding the biotechnology potential of lactobacilli through comparative genomics of 213 strains and associated genera.</title>
        <authorList>
            <person name="Sun Z."/>
            <person name="Harris H.M."/>
            <person name="McCann A."/>
            <person name="Guo C."/>
            <person name="Argimon S."/>
            <person name="Zhang W."/>
            <person name="Yang X."/>
            <person name="Jeffery I.B."/>
            <person name="Cooney J.C."/>
            <person name="Kagawa T.F."/>
            <person name="Liu W."/>
            <person name="Song Y."/>
            <person name="Salvetti E."/>
            <person name="Wrobel A."/>
            <person name="Rasinkangas P."/>
            <person name="Parkhill J."/>
            <person name="Rea M.C."/>
            <person name="O'Sullivan O."/>
            <person name="Ritari J."/>
            <person name="Douillard F.P."/>
            <person name="Paul Ross R."/>
            <person name="Yang R."/>
            <person name="Briner A.E."/>
            <person name="Felis G.E."/>
            <person name="de Vos W.M."/>
            <person name="Barrangou R."/>
            <person name="Klaenhammer T.R."/>
            <person name="Caufield P.W."/>
            <person name="Cui Y."/>
            <person name="Zhang H."/>
            <person name="O'Toole P.W."/>
        </authorList>
    </citation>
    <scope>NUCLEOTIDE SEQUENCE [LARGE SCALE GENOMIC DNA]</scope>
    <source>
        <strain evidence="2 3">DSM 19284</strain>
    </source>
</reference>
<dbReference type="SUPFAM" id="SSF56112">
    <property type="entry name" value="Protein kinase-like (PK-like)"/>
    <property type="match status" value="1"/>
</dbReference>
<dbReference type="Pfam" id="PF04991">
    <property type="entry name" value="LicD"/>
    <property type="match status" value="1"/>
</dbReference>
<dbReference type="AlphaFoldDB" id="A0A0R1MDE0"/>
<proteinExistence type="predicted"/>
<organism evidence="2 3">
    <name type="scientific">Lactobacillus equicursoris DSM 19284 = JCM 14600 = CIP 110162</name>
    <dbReference type="NCBI Taxonomy" id="1293597"/>
    <lineage>
        <taxon>Bacteria</taxon>
        <taxon>Bacillati</taxon>
        <taxon>Bacillota</taxon>
        <taxon>Bacilli</taxon>
        <taxon>Lactobacillales</taxon>
        <taxon>Lactobacillaceae</taxon>
        <taxon>Lactobacillus</taxon>
    </lineage>
</organism>
<dbReference type="EMBL" id="AZDU01000006">
    <property type="protein sequence ID" value="KRL03269.1"/>
    <property type="molecule type" value="Genomic_DNA"/>
</dbReference>
<dbReference type="InterPro" id="IPR011009">
    <property type="entry name" value="Kinase-like_dom_sf"/>
</dbReference>
<keyword evidence="2" id="KW-0670">Pyruvate</keyword>